<dbReference type="AlphaFoldDB" id="A0A553GYN9"/>
<protein>
    <submittedName>
        <fullName evidence="2">Uncharacterized protein</fullName>
    </submittedName>
</protein>
<dbReference type="OrthoDB" id="6892534at2"/>
<reference evidence="2 3" key="1">
    <citation type="submission" date="2019-07" db="EMBL/GenBank/DDBJ databases">
        <title>Pseudomonas mangiferae sp. nov., isolated from bark of mango tree in Thailand.</title>
        <authorList>
            <person name="Srisuk N."/>
            <person name="Anurat P."/>
        </authorList>
    </citation>
    <scope>NUCLEOTIDE SEQUENCE [LARGE SCALE GENOMIC DNA]</scope>
    <source>
        <strain evidence="2 3">DMKU_BBB3-04</strain>
    </source>
</reference>
<feature type="signal peptide" evidence="1">
    <location>
        <begin position="1"/>
        <end position="21"/>
    </location>
</feature>
<accession>A0A553GYN9</accession>
<proteinExistence type="predicted"/>
<evidence type="ECO:0000313" key="3">
    <source>
        <dbReference type="Proteomes" id="UP000315235"/>
    </source>
</evidence>
<name>A0A553GYN9_9PSED</name>
<organism evidence="2 3">
    <name type="scientific">Pseudomonas mangiferae</name>
    <dbReference type="NCBI Taxonomy" id="2593654"/>
    <lineage>
        <taxon>Bacteria</taxon>
        <taxon>Pseudomonadati</taxon>
        <taxon>Pseudomonadota</taxon>
        <taxon>Gammaproteobacteria</taxon>
        <taxon>Pseudomonadales</taxon>
        <taxon>Pseudomonadaceae</taxon>
        <taxon>Pseudomonas</taxon>
    </lineage>
</organism>
<feature type="chain" id="PRO_5021852753" evidence="1">
    <location>
        <begin position="22"/>
        <end position="149"/>
    </location>
</feature>
<keyword evidence="1" id="KW-0732">Signal</keyword>
<dbReference type="RefSeq" id="WP_143488438.1">
    <property type="nucleotide sequence ID" value="NZ_VJOY01000007.1"/>
</dbReference>
<keyword evidence="3" id="KW-1185">Reference proteome</keyword>
<evidence type="ECO:0000313" key="2">
    <source>
        <dbReference type="EMBL" id="TRX74613.1"/>
    </source>
</evidence>
<gene>
    <name evidence="2" type="ORF">FM069_11435</name>
</gene>
<comment type="caution">
    <text evidence="2">The sequence shown here is derived from an EMBL/GenBank/DDBJ whole genome shotgun (WGS) entry which is preliminary data.</text>
</comment>
<sequence>MTGSRSFPPLRAALLALALLGAGMPPTDERALATDFATLRQTRGHFDGAPWNAELDAWQGRKHQVMQALLARVRQGGYDAARVRTLLGAPDETWPAGDPEGAALRDQVEWQGRPAGELWAYHWRGRHDRLLFAFERGRLRASGWLYAGE</sequence>
<evidence type="ECO:0000256" key="1">
    <source>
        <dbReference type="SAM" id="SignalP"/>
    </source>
</evidence>
<dbReference type="EMBL" id="VJOY01000007">
    <property type="protein sequence ID" value="TRX74613.1"/>
    <property type="molecule type" value="Genomic_DNA"/>
</dbReference>
<dbReference type="Proteomes" id="UP000315235">
    <property type="component" value="Unassembled WGS sequence"/>
</dbReference>